<dbReference type="GO" id="GO:0016020">
    <property type="term" value="C:membrane"/>
    <property type="evidence" value="ECO:0007669"/>
    <property type="project" value="InterPro"/>
</dbReference>
<keyword evidence="4" id="KW-0472">Membrane</keyword>
<dbReference type="Proteomes" id="UP000663444">
    <property type="component" value="Chromosome"/>
</dbReference>
<dbReference type="GO" id="GO:0004888">
    <property type="term" value="F:transmembrane signaling receptor activity"/>
    <property type="evidence" value="ECO:0007669"/>
    <property type="project" value="InterPro"/>
</dbReference>
<dbReference type="PRINTS" id="PR00260">
    <property type="entry name" value="CHEMTRNSDUCR"/>
</dbReference>
<keyword evidence="4" id="KW-0812">Transmembrane</keyword>
<feature type="transmembrane region" description="Helical" evidence="4">
    <location>
        <begin position="15"/>
        <end position="36"/>
    </location>
</feature>
<dbReference type="EMBL" id="CP064781">
    <property type="protein sequence ID" value="QRJ62722.1"/>
    <property type="molecule type" value="Genomic_DNA"/>
</dbReference>
<protein>
    <submittedName>
        <fullName evidence="7">Methyl-accepting chemotaxis protein</fullName>
    </submittedName>
</protein>
<accession>A0A974SMR6</accession>
<dbReference type="InterPro" id="IPR004090">
    <property type="entry name" value="Chemotax_Me-accpt_rcpt"/>
</dbReference>
<feature type="domain" description="Methyl-accepting transducer" evidence="5">
    <location>
        <begin position="274"/>
        <end position="510"/>
    </location>
</feature>
<dbReference type="KEGG" id="ares:IWH25_13210"/>
<evidence type="ECO:0000313" key="8">
    <source>
        <dbReference type="Proteomes" id="UP000663444"/>
    </source>
</evidence>
<dbReference type="CDD" id="cd06225">
    <property type="entry name" value="HAMP"/>
    <property type="match status" value="1"/>
</dbReference>
<dbReference type="RefSeq" id="WP_203386253.1">
    <property type="nucleotide sequence ID" value="NZ_CP064781.1"/>
</dbReference>
<sequence length="546" mass="57858">MGTLLARISIGQKLLIAPSATIVLMFGLAVAAVLGLRAEMANLDHLYDETLPRTRTSVEALNGLLHAQSSLYRILSEASAGFAADKVEQHAQEMVAGLHRHVTALQALLASPSLAAQERQAIEALILQIDAYKKIVADTVEIAAVQVSMATTYMSKAEQEFDKALQLAKAFEKQQLAHIALSRDEAKSVGNTVERIIWACCAGSIFVALALTLLVRAGIVSSLREIRAVFAELRAGRLSVRAPAVGRDEIGESAVALNDFLQHLHASIGDIGAAAEKLRESAQELTGTSRLAADSSSQQSQSAGEVAAAVQQSVASIESINDHAAALMARAEECMSFVREEVRVLGVITAELDGAKASFESTNQAVTDFVAAAASIKEFTRVVKDLAEQTNLLALNAAIEAARAGEQGRGFAVVADEVRKLAERSAAAANDIDRVTVSLSDRSARVETTLRKGEVAIDGCVARMGELARLFGDTEVSVNRTGDGIREISASVEEQTASSNVVAGAVERIAEISEQGRVMSQRTMDVAAMLSELSHGVKTSLSRFSV</sequence>
<dbReference type="PROSITE" id="PS50111">
    <property type="entry name" value="CHEMOTAXIS_TRANSDUC_2"/>
    <property type="match status" value="1"/>
</dbReference>
<dbReference type="GO" id="GO:0007165">
    <property type="term" value="P:signal transduction"/>
    <property type="evidence" value="ECO:0007669"/>
    <property type="project" value="UniProtKB-KW"/>
</dbReference>
<keyword evidence="8" id="KW-1185">Reference proteome</keyword>
<dbReference type="SMART" id="SM00283">
    <property type="entry name" value="MA"/>
    <property type="match status" value="1"/>
</dbReference>
<dbReference type="PANTHER" id="PTHR32089:SF112">
    <property type="entry name" value="LYSOZYME-LIKE PROTEIN-RELATED"/>
    <property type="match status" value="1"/>
</dbReference>
<dbReference type="Pfam" id="PF00672">
    <property type="entry name" value="HAMP"/>
    <property type="match status" value="1"/>
</dbReference>
<evidence type="ECO:0000313" key="7">
    <source>
        <dbReference type="EMBL" id="QRJ62722.1"/>
    </source>
</evidence>
<evidence type="ECO:0000259" key="6">
    <source>
        <dbReference type="PROSITE" id="PS50885"/>
    </source>
</evidence>
<evidence type="ECO:0000256" key="3">
    <source>
        <dbReference type="PROSITE-ProRule" id="PRU00284"/>
    </source>
</evidence>
<evidence type="ECO:0000259" key="5">
    <source>
        <dbReference type="PROSITE" id="PS50111"/>
    </source>
</evidence>
<keyword evidence="4" id="KW-1133">Transmembrane helix</keyword>
<feature type="transmembrane region" description="Helical" evidence="4">
    <location>
        <begin position="196"/>
        <end position="219"/>
    </location>
</feature>
<evidence type="ECO:0000256" key="2">
    <source>
        <dbReference type="ARBA" id="ARBA00029447"/>
    </source>
</evidence>
<evidence type="ECO:0000256" key="1">
    <source>
        <dbReference type="ARBA" id="ARBA00023224"/>
    </source>
</evidence>
<comment type="similarity">
    <text evidence="2">Belongs to the methyl-accepting chemotaxis (MCP) protein family.</text>
</comment>
<dbReference type="SMART" id="SM00304">
    <property type="entry name" value="HAMP"/>
    <property type="match status" value="1"/>
</dbReference>
<dbReference type="AlphaFoldDB" id="A0A974SMR6"/>
<dbReference type="PROSITE" id="PS50885">
    <property type="entry name" value="HAMP"/>
    <property type="match status" value="1"/>
</dbReference>
<keyword evidence="1 3" id="KW-0807">Transducer</keyword>
<name>A0A974SMR6_9RHOO</name>
<feature type="domain" description="HAMP" evidence="6">
    <location>
        <begin position="217"/>
        <end position="269"/>
    </location>
</feature>
<dbReference type="InterPro" id="IPR004089">
    <property type="entry name" value="MCPsignal_dom"/>
</dbReference>
<gene>
    <name evidence="7" type="ORF">IWH25_13210</name>
</gene>
<reference evidence="7" key="1">
    <citation type="submission" date="2020-11" db="EMBL/GenBank/DDBJ databases">
        <title>Azospira restricta DSM 18626 genome sequence.</title>
        <authorList>
            <person name="Moe W.M."/>
        </authorList>
    </citation>
    <scope>NUCLEOTIDE SEQUENCE</scope>
    <source>
        <strain evidence="7">DSM 18626</strain>
    </source>
</reference>
<dbReference type="InterPro" id="IPR003660">
    <property type="entry name" value="HAMP_dom"/>
</dbReference>
<dbReference type="GO" id="GO:0006935">
    <property type="term" value="P:chemotaxis"/>
    <property type="evidence" value="ECO:0007669"/>
    <property type="project" value="InterPro"/>
</dbReference>
<dbReference type="Gene3D" id="1.10.287.950">
    <property type="entry name" value="Methyl-accepting chemotaxis protein"/>
    <property type="match status" value="1"/>
</dbReference>
<dbReference type="SUPFAM" id="SSF58104">
    <property type="entry name" value="Methyl-accepting chemotaxis protein (MCP) signaling domain"/>
    <property type="match status" value="1"/>
</dbReference>
<organism evidence="7 8">
    <name type="scientific">Azospira restricta</name>
    <dbReference type="NCBI Taxonomy" id="404405"/>
    <lineage>
        <taxon>Bacteria</taxon>
        <taxon>Pseudomonadati</taxon>
        <taxon>Pseudomonadota</taxon>
        <taxon>Betaproteobacteria</taxon>
        <taxon>Rhodocyclales</taxon>
        <taxon>Rhodocyclaceae</taxon>
        <taxon>Azospira</taxon>
    </lineage>
</organism>
<proteinExistence type="inferred from homology"/>
<dbReference type="PANTHER" id="PTHR32089">
    <property type="entry name" value="METHYL-ACCEPTING CHEMOTAXIS PROTEIN MCPB"/>
    <property type="match status" value="1"/>
</dbReference>
<evidence type="ECO:0000256" key="4">
    <source>
        <dbReference type="SAM" id="Phobius"/>
    </source>
</evidence>
<dbReference type="Pfam" id="PF00015">
    <property type="entry name" value="MCPsignal"/>
    <property type="match status" value="1"/>
</dbReference>